<accession>A0AAV6MWQ1</accession>
<dbReference type="PANTHER" id="PTHR31234">
    <property type="entry name" value="LATE EMBRYOGENESIS ABUNDANT (LEA) HYDROXYPROLINE-RICH GLYCOPROTEIN FAMILY"/>
    <property type="match status" value="1"/>
</dbReference>
<evidence type="ECO:0000313" key="8">
    <source>
        <dbReference type="Proteomes" id="UP000685013"/>
    </source>
</evidence>
<evidence type="ECO:0000256" key="1">
    <source>
        <dbReference type="ARBA" id="ARBA00004167"/>
    </source>
</evidence>
<reference evidence="7 8" key="1">
    <citation type="journal article" date="2021" name="Hortic Res">
        <title>The domestication of Cucurbita argyrosperma as revealed by the genome of its wild relative.</title>
        <authorList>
            <person name="Barrera-Redondo J."/>
            <person name="Sanchez-de la Vega G."/>
            <person name="Aguirre-Liguori J.A."/>
            <person name="Castellanos-Morales G."/>
            <person name="Gutierrez-Guerrero Y.T."/>
            <person name="Aguirre-Dugua X."/>
            <person name="Aguirre-Planter E."/>
            <person name="Tenaillon M.I."/>
            <person name="Lira-Saade R."/>
            <person name="Eguiarte L.E."/>
        </authorList>
    </citation>
    <scope>NUCLEOTIDE SEQUENCE [LARGE SCALE GENOMIC DNA]</scope>
    <source>
        <strain evidence="7">JBR-2021</strain>
    </source>
</reference>
<feature type="domain" description="Late embryogenesis abundant protein LEA-2 subgroup" evidence="6">
    <location>
        <begin position="176"/>
        <end position="272"/>
    </location>
</feature>
<dbReference type="EMBL" id="JAGKQH010000011">
    <property type="protein sequence ID" value="KAG6587951.1"/>
    <property type="molecule type" value="Genomic_DNA"/>
</dbReference>
<dbReference type="GO" id="GO:0098542">
    <property type="term" value="P:defense response to other organism"/>
    <property type="evidence" value="ECO:0007669"/>
    <property type="project" value="InterPro"/>
</dbReference>
<sequence length="293" mass="33096">MAAHGKINISPGWLTHVPYRGQCLCSPTTRLTHVHTKANSGLFLFLFEAVGRHIMRWVLMRPVYRASYKCLPFFNSLNQKMTSSSRDDSVSLLPQNAGHGHQNLVLLSLYRPPPYPHRRLLRLCAQYSAAFLLLAALAFLLFPSDPSLQLVRLKLNHAKVRLLPVLVLDLSISASIRVRNKNFFSLDYNYLDVSVGYRGRRLGFVSSDGGRVSARGSSYVNATVDLNGVEVIHDAFYLLQDLGKGIIPFDSKTEVEGFMGFFFIKFPIKARVSCDVFVDTKRQTIEHQDCYPE</sequence>
<dbReference type="PANTHER" id="PTHR31234:SF4">
    <property type="entry name" value="EXPRESSED PROTEIN"/>
    <property type="match status" value="1"/>
</dbReference>
<dbReference type="Pfam" id="PF03168">
    <property type="entry name" value="LEA_2"/>
    <property type="match status" value="1"/>
</dbReference>
<dbReference type="InterPro" id="IPR044839">
    <property type="entry name" value="NDR1-like"/>
</dbReference>
<evidence type="ECO:0000256" key="2">
    <source>
        <dbReference type="ARBA" id="ARBA00022692"/>
    </source>
</evidence>
<keyword evidence="8" id="KW-1185">Reference proteome</keyword>
<protein>
    <recommendedName>
        <fullName evidence="6">Late embryogenesis abundant protein LEA-2 subgroup domain-containing protein</fullName>
    </recommendedName>
</protein>
<evidence type="ECO:0000256" key="5">
    <source>
        <dbReference type="SAM" id="Phobius"/>
    </source>
</evidence>
<name>A0AAV6MWQ1_9ROSI</name>
<organism evidence="7 8">
    <name type="scientific">Cucurbita argyrosperma subsp. sororia</name>
    <dbReference type="NCBI Taxonomy" id="37648"/>
    <lineage>
        <taxon>Eukaryota</taxon>
        <taxon>Viridiplantae</taxon>
        <taxon>Streptophyta</taxon>
        <taxon>Embryophyta</taxon>
        <taxon>Tracheophyta</taxon>
        <taxon>Spermatophyta</taxon>
        <taxon>Magnoliopsida</taxon>
        <taxon>eudicotyledons</taxon>
        <taxon>Gunneridae</taxon>
        <taxon>Pentapetalae</taxon>
        <taxon>rosids</taxon>
        <taxon>fabids</taxon>
        <taxon>Cucurbitales</taxon>
        <taxon>Cucurbitaceae</taxon>
        <taxon>Cucurbiteae</taxon>
        <taxon>Cucurbita</taxon>
    </lineage>
</organism>
<dbReference type="InterPro" id="IPR004864">
    <property type="entry name" value="LEA_2"/>
</dbReference>
<comment type="caution">
    <text evidence="7">The sequence shown here is derived from an EMBL/GenBank/DDBJ whole genome shotgun (WGS) entry which is preliminary data.</text>
</comment>
<gene>
    <name evidence="7" type="ORF">SDJN03_16516</name>
</gene>
<keyword evidence="3 5" id="KW-1133">Transmembrane helix</keyword>
<feature type="transmembrane region" description="Helical" evidence="5">
    <location>
        <begin position="120"/>
        <end position="142"/>
    </location>
</feature>
<comment type="subcellular location">
    <subcellularLocation>
        <location evidence="1">Membrane</location>
        <topology evidence="1">Single-pass membrane protein</topology>
    </subcellularLocation>
</comment>
<evidence type="ECO:0000259" key="6">
    <source>
        <dbReference type="Pfam" id="PF03168"/>
    </source>
</evidence>
<evidence type="ECO:0000256" key="3">
    <source>
        <dbReference type="ARBA" id="ARBA00022989"/>
    </source>
</evidence>
<keyword evidence="2 5" id="KW-0812">Transmembrane</keyword>
<proteinExistence type="predicted"/>
<dbReference type="AlphaFoldDB" id="A0AAV6MWQ1"/>
<keyword evidence="4 5" id="KW-0472">Membrane</keyword>
<evidence type="ECO:0000256" key="4">
    <source>
        <dbReference type="ARBA" id="ARBA00023136"/>
    </source>
</evidence>
<feature type="non-terminal residue" evidence="7">
    <location>
        <position position="1"/>
    </location>
</feature>
<dbReference type="Proteomes" id="UP000685013">
    <property type="component" value="Chromosome 11"/>
</dbReference>
<evidence type="ECO:0000313" key="7">
    <source>
        <dbReference type="EMBL" id="KAG6587951.1"/>
    </source>
</evidence>
<dbReference type="GO" id="GO:0016020">
    <property type="term" value="C:membrane"/>
    <property type="evidence" value="ECO:0007669"/>
    <property type="project" value="UniProtKB-SubCell"/>
</dbReference>